<dbReference type="HOGENOM" id="CLU_2226032_0_0_1"/>
<sequence length="106" mass="11610">MTLSTLGTLPPPGKVTDHVLQTRLHTLIKESDSPFPLELSISEVFLSSILKHKRTVHGNASKSINASRLLFVSGWDLFVFESGHCNIVSITTQPIAPILKSPTSYI</sequence>
<keyword evidence="3" id="KW-1185">Reference proteome</keyword>
<dbReference type="EnsemblMetazoa" id="HelroT184773">
    <property type="protein sequence ID" value="HelroP184773"/>
    <property type="gene ID" value="HelroG184773"/>
</dbReference>
<dbReference type="RefSeq" id="XP_009022417.1">
    <property type="nucleotide sequence ID" value="XM_009024169.1"/>
</dbReference>
<dbReference type="Proteomes" id="UP000015101">
    <property type="component" value="Unassembled WGS sequence"/>
</dbReference>
<name>T1FLY7_HELRO</name>
<dbReference type="EMBL" id="KB097123">
    <property type="protein sequence ID" value="ESN99484.1"/>
    <property type="molecule type" value="Genomic_DNA"/>
</dbReference>
<organism evidence="2 3">
    <name type="scientific">Helobdella robusta</name>
    <name type="common">Californian leech</name>
    <dbReference type="NCBI Taxonomy" id="6412"/>
    <lineage>
        <taxon>Eukaryota</taxon>
        <taxon>Metazoa</taxon>
        <taxon>Spiralia</taxon>
        <taxon>Lophotrochozoa</taxon>
        <taxon>Annelida</taxon>
        <taxon>Clitellata</taxon>
        <taxon>Hirudinea</taxon>
        <taxon>Rhynchobdellida</taxon>
        <taxon>Glossiphoniidae</taxon>
        <taxon>Helobdella</taxon>
    </lineage>
</organism>
<dbReference type="EMBL" id="AMQM01012009">
    <property type="status" value="NOT_ANNOTATED_CDS"/>
    <property type="molecule type" value="Genomic_DNA"/>
</dbReference>
<proteinExistence type="predicted"/>
<dbReference type="GeneID" id="20209836"/>
<protein>
    <submittedName>
        <fullName evidence="1 2">Uncharacterized protein</fullName>
    </submittedName>
</protein>
<dbReference type="InParanoid" id="T1FLY7"/>
<evidence type="ECO:0000313" key="3">
    <source>
        <dbReference type="Proteomes" id="UP000015101"/>
    </source>
</evidence>
<reference evidence="3" key="1">
    <citation type="submission" date="2012-12" db="EMBL/GenBank/DDBJ databases">
        <authorList>
            <person name="Hellsten U."/>
            <person name="Grimwood J."/>
            <person name="Chapman J.A."/>
            <person name="Shapiro H."/>
            <person name="Aerts A."/>
            <person name="Otillar R.P."/>
            <person name="Terry A.Y."/>
            <person name="Boore J.L."/>
            <person name="Simakov O."/>
            <person name="Marletaz F."/>
            <person name="Cho S.-J."/>
            <person name="Edsinger-Gonzales E."/>
            <person name="Havlak P."/>
            <person name="Kuo D.-H."/>
            <person name="Larsson T."/>
            <person name="Lv J."/>
            <person name="Arendt D."/>
            <person name="Savage R."/>
            <person name="Osoegawa K."/>
            <person name="de Jong P."/>
            <person name="Lindberg D.R."/>
            <person name="Seaver E.C."/>
            <person name="Weisblat D.A."/>
            <person name="Putnam N.H."/>
            <person name="Grigoriev I.V."/>
            <person name="Rokhsar D.S."/>
        </authorList>
    </citation>
    <scope>NUCLEOTIDE SEQUENCE</scope>
</reference>
<evidence type="ECO:0000313" key="2">
    <source>
        <dbReference type="EnsemblMetazoa" id="HelroP184773"/>
    </source>
</evidence>
<evidence type="ECO:0000313" key="1">
    <source>
        <dbReference type="EMBL" id="ESN99484.1"/>
    </source>
</evidence>
<dbReference type="AlphaFoldDB" id="T1FLY7"/>
<reference evidence="1 3" key="2">
    <citation type="journal article" date="2013" name="Nature">
        <title>Insights into bilaterian evolution from three spiralian genomes.</title>
        <authorList>
            <person name="Simakov O."/>
            <person name="Marletaz F."/>
            <person name="Cho S.J."/>
            <person name="Edsinger-Gonzales E."/>
            <person name="Havlak P."/>
            <person name="Hellsten U."/>
            <person name="Kuo D.H."/>
            <person name="Larsson T."/>
            <person name="Lv J."/>
            <person name="Arendt D."/>
            <person name="Savage R."/>
            <person name="Osoegawa K."/>
            <person name="de Jong P."/>
            <person name="Grimwood J."/>
            <person name="Chapman J.A."/>
            <person name="Shapiro H."/>
            <person name="Aerts A."/>
            <person name="Otillar R.P."/>
            <person name="Terry A.Y."/>
            <person name="Boore J.L."/>
            <person name="Grigoriev I.V."/>
            <person name="Lindberg D.R."/>
            <person name="Seaver E.C."/>
            <person name="Weisblat D.A."/>
            <person name="Putnam N.H."/>
            <person name="Rokhsar D.S."/>
        </authorList>
    </citation>
    <scope>NUCLEOTIDE SEQUENCE</scope>
</reference>
<reference evidence="2" key="3">
    <citation type="submission" date="2015-06" db="UniProtKB">
        <authorList>
            <consortium name="EnsemblMetazoa"/>
        </authorList>
    </citation>
    <scope>IDENTIFICATION</scope>
</reference>
<dbReference type="KEGG" id="hro:HELRODRAFT_184773"/>
<gene>
    <name evidence="2" type="primary">20209836</name>
    <name evidence="1" type="ORF">HELRODRAFT_184773</name>
</gene>
<accession>T1FLY7</accession>
<dbReference type="CTD" id="20209836"/>